<evidence type="ECO:0000256" key="1">
    <source>
        <dbReference type="SAM" id="Coils"/>
    </source>
</evidence>
<reference evidence="2 3" key="1">
    <citation type="submission" date="2014-08" db="EMBL/GenBank/DDBJ databases">
        <title>Genome sequence of Tetragenococcus muriaticus.</title>
        <authorList>
            <person name="Chuea-nongthon C."/>
            <person name="Rodtong S."/>
            <person name="Yongsawatdigul J."/>
            <person name="Steele J.L."/>
            <person name="Liu X.-y."/>
            <person name="Speers J."/>
            <person name="Glasner J.D."/>
            <person name="Neeno-Eckwall E.C."/>
        </authorList>
    </citation>
    <scope>NUCLEOTIDE SEQUENCE [LARGE SCALE GENOMIC DNA]</scope>
    <source>
        <strain evidence="2 3">3MR10-3</strain>
    </source>
</reference>
<keyword evidence="1" id="KW-0175">Coiled coil</keyword>
<evidence type="ECO:0000313" key="3">
    <source>
        <dbReference type="Proteomes" id="UP000029381"/>
    </source>
</evidence>
<gene>
    <name evidence="2" type="ORF">TMU3MR103_0157</name>
</gene>
<evidence type="ECO:0000313" key="2">
    <source>
        <dbReference type="EMBL" id="KFN93049.1"/>
    </source>
</evidence>
<keyword evidence="3" id="KW-1185">Reference proteome</keyword>
<sequence length="64" mass="7688">MRLIDNEQKYLQEKEELEQVFSRLQQKWGWSDQTPPQKLNSSVETTLNNVEQSYEQFNQKNVAN</sequence>
<dbReference type="EMBL" id="JPVT01000016">
    <property type="protein sequence ID" value="KFN93049.1"/>
    <property type="molecule type" value="Genomic_DNA"/>
</dbReference>
<organism evidence="2 3">
    <name type="scientific">Tetragenococcus muriaticus 3MR10-3</name>
    <dbReference type="NCBI Taxonomy" id="1302648"/>
    <lineage>
        <taxon>Bacteria</taxon>
        <taxon>Bacillati</taxon>
        <taxon>Bacillota</taxon>
        <taxon>Bacilli</taxon>
        <taxon>Lactobacillales</taxon>
        <taxon>Enterococcaceae</taxon>
        <taxon>Tetragenococcus</taxon>
    </lineage>
</organism>
<proteinExistence type="predicted"/>
<dbReference type="Proteomes" id="UP000029381">
    <property type="component" value="Unassembled WGS sequence"/>
</dbReference>
<dbReference type="PATRIC" id="fig|1302648.3.peg.145"/>
<dbReference type="AlphaFoldDB" id="A0A091C7Y3"/>
<comment type="caution">
    <text evidence="2">The sequence shown here is derived from an EMBL/GenBank/DDBJ whole genome shotgun (WGS) entry which is preliminary data.</text>
</comment>
<feature type="coiled-coil region" evidence="1">
    <location>
        <begin position="7"/>
        <end position="60"/>
    </location>
</feature>
<dbReference type="RefSeq" id="WP_231556722.1">
    <property type="nucleotide sequence ID" value="NZ_JPVT01000016.1"/>
</dbReference>
<name>A0A091C7Y3_9ENTE</name>
<accession>A0A091C7Y3</accession>
<protein>
    <submittedName>
        <fullName evidence="2">Uncharacterized protein</fullName>
    </submittedName>
</protein>